<comment type="caution">
    <text evidence="3">The sequence shown here is derived from an EMBL/GenBank/DDBJ whole genome shotgun (WGS) entry which is preliminary data.</text>
</comment>
<dbReference type="Proteomes" id="UP000585836">
    <property type="component" value="Unassembled WGS sequence"/>
</dbReference>
<keyword evidence="4" id="KW-1185">Reference proteome</keyword>
<sequence length="258" mass="26794">MLDYEKEAGRYDASRGGEARAEAAAQAVLGLIPGGAGRLLDVACGTGLVTRLFADARPGLRVTGADLTPAMVRMASARLPGAVVRADSRRLPFPDGSFDAVTTIWLLHLLADDVGAVIAECARVLRPGGVYVTTVDKAAGHDVGSDIDVVLAGRPRRPAADAAGTVTAHATGHGLRPAGHAVFRGAGQGRSPRETIADLRRGWFTLLPPGEPRTEEFAARLAGLPDQDRPRPDPRFGVRAFRKPVAGEDGGSAAGGDD</sequence>
<reference evidence="3 4" key="1">
    <citation type="submission" date="2020-08" db="EMBL/GenBank/DDBJ databases">
        <title>Genomic Encyclopedia of Type Strains, Phase III (KMG-III): the genomes of soil and plant-associated and newly described type strains.</title>
        <authorList>
            <person name="Whitman W."/>
        </authorList>
    </citation>
    <scope>NUCLEOTIDE SEQUENCE [LARGE SCALE GENOMIC DNA]</scope>
    <source>
        <strain evidence="3 4">CECT 3313</strain>
    </source>
</reference>
<dbReference type="EMBL" id="JACHJK010000009">
    <property type="protein sequence ID" value="MBB5929687.1"/>
    <property type="molecule type" value="Genomic_DNA"/>
</dbReference>
<protein>
    <submittedName>
        <fullName evidence="3">SAM-dependent methyltransferase</fullName>
    </submittedName>
</protein>
<dbReference type="Gene3D" id="3.40.50.150">
    <property type="entry name" value="Vaccinia Virus protein VP39"/>
    <property type="match status" value="1"/>
</dbReference>
<dbReference type="RefSeq" id="WP_184969406.1">
    <property type="nucleotide sequence ID" value="NZ_BAAAWF010000009.1"/>
</dbReference>
<dbReference type="GO" id="GO:0008757">
    <property type="term" value="F:S-adenosylmethionine-dependent methyltransferase activity"/>
    <property type="evidence" value="ECO:0007669"/>
    <property type="project" value="InterPro"/>
</dbReference>
<dbReference type="SUPFAM" id="SSF53335">
    <property type="entry name" value="S-adenosyl-L-methionine-dependent methyltransferases"/>
    <property type="match status" value="1"/>
</dbReference>
<dbReference type="PANTHER" id="PTHR43591:SF99">
    <property type="entry name" value="OS06G0646000 PROTEIN"/>
    <property type="match status" value="1"/>
</dbReference>
<accession>A0A7W9USM9</accession>
<dbReference type="GO" id="GO:0032259">
    <property type="term" value="P:methylation"/>
    <property type="evidence" value="ECO:0007669"/>
    <property type="project" value="UniProtKB-KW"/>
</dbReference>
<dbReference type="CDD" id="cd02440">
    <property type="entry name" value="AdoMet_MTases"/>
    <property type="match status" value="1"/>
</dbReference>
<dbReference type="PANTHER" id="PTHR43591">
    <property type="entry name" value="METHYLTRANSFERASE"/>
    <property type="match status" value="1"/>
</dbReference>
<dbReference type="Pfam" id="PF08241">
    <property type="entry name" value="Methyltransf_11"/>
    <property type="match status" value="1"/>
</dbReference>
<gene>
    <name evidence="3" type="ORF">FHS34_005174</name>
</gene>
<evidence type="ECO:0000256" key="1">
    <source>
        <dbReference type="SAM" id="MobiDB-lite"/>
    </source>
</evidence>
<dbReference type="InterPro" id="IPR029063">
    <property type="entry name" value="SAM-dependent_MTases_sf"/>
</dbReference>
<keyword evidence="3" id="KW-0808">Transferase</keyword>
<dbReference type="AlphaFoldDB" id="A0A7W9USM9"/>
<feature type="compositionally biased region" description="Basic and acidic residues" evidence="1">
    <location>
        <begin position="226"/>
        <end position="236"/>
    </location>
</feature>
<keyword evidence="3" id="KW-0489">Methyltransferase</keyword>
<evidence type="ECO:0000259" key="2">
    <source>
        <dbReference type="Pfam" id="PF08241"/>
    </source>
</evidence>
<feature type="region of interest" description="Disordered" evidence="1">
    <location>
        <begin position="221"/>
        <end position="258"/>
    </location>
</feature>
<evidence type="ECO:0000313" key="3">
    <source>
        <dbReference type="EMBL" id="MBB5929687.1"/>
    </source>
</evidence>
<name>A0A7W9USM9_9ACTN</name>
<dbReference type="InterPro" id="IPR013216">
    <property type="entry name" value="Methyltransf_11"/>
</dbReference>
<evidence type="ECO:0000313" key="4">
    <source>
        <dbReference type="Proteomes" id="UP000585836"/>
    </source>
</evidence>
<feature type="domain" description="Methyltransferase type 11" evidence="2">
    <location>
        <begin position="40"/>
        <end position="132"/>
    </location>
</feature>
<organism evidence="3 4">
    <name type="scientific">Streptomyces echinatus</name>
    <dbReference type="NCBI Taxonomy" id="67293"/>
    <lineage>
        <taxon>Bacteria</taxon>
        <taxon>Bacillati</taxon>
        <taxon>Actinomycetota</taxon>
        <taxon>Actinomycetes</taxon>
        <taxon>Kitasatosporales</taxon>
        <taxon>Streptomycetaceae</taxon>
        <taxon>Streptomyces</taxon>
    </lineage>
</organism>
<proteinExistence type="predicted"/>
<feature type="compositionally biased region" description="Gly residues" evidence="1">
    <location>
        <begin position="248"/>
        <end position="258"/>
    </location>
</feature>